<proteinExistence type="predicted"/>
<dbReference type="AlphaFoldDB" id="A0A7I9WDL8"/>
<dbReference type="EMBL" id="BLKS01000004">
    <property type="protein sequence ID" value="GFG55803.1"/>
    <property type="molecule type" value="Genomic_DNA"/>
</dbReference>
<reference evidence="2 3" key="1">
    <citation type="journal article" date="2019" name="Emerg. Microbes Infect.">
        <title>Comprehensive subspecies identification of 175 nontuberculous mycobacteria species based on 7547 genomic profiles.</title>
        <authorList>
            <person name="Matsumoto Y."/>
            <person name="Kinjo T."/>
            <person name="Motooka D."/>
            <person name="Nabeya D."/>
            <person name="Jung N."/>
            <person name="Uechi K."/>
            <person name="Horii T."/>
            <person name="Iida T."/>
            <person name="Fujita J."/>
            <person name="Nakamura S."/>
        </authorList>
    </citation>
    <scope>NUCLEOTIDE SEQUENCE [LARGE SCALE GENOMIC DNA]</scope>
    <source>
        <strain evidence="2 3">JCM 6377</strain>
    </source>
</reference>
<gene>
    <name evidence="2" type="ORF">MAGR_72440</name>
</gene>
<protein>
    <recommendedName>
        <fullName evidence="1">Peptidase S9 prolyl oligopeptidase catalytic domain-containing protein</fullName>
    </recommendedName>
</protein>
<feature type="domain" description="Peptidase S9 prolyl oligopeptidase catalytic" evidence="1">
    <location>
        <begin position="22"/>
        <end position="107"/>
    </location>
</feature>
<dbReference type="Pfam" id="PF00326">
    <property type="entry name" value="Peptidase_S9"/>
    <property type="match status" value="1"/>
</dbReference>
<sequence>MAKGIRITADERARPLNGARVSDRDLRHELSLLQRLDSPTAPLLFAHGANDIKVPPEESEQMYDACEPSAPPSNSRCSTTMVTKIAKRENQAVLTKAMCDWLVSAFGPTHDV</sequence>
<dbReference type="InterPro" id="IPR001375">
    <property type="entry name" value="Peptidase_S9_cat"/>
</dbReference>
<evidence type="ECO:0000259" key="1">
    <source>
        <dbReference type="Pfam" id="PF00326"/>
    </source>
</evidence>
<accession>A0A7I9WDL8</accession>
<dbReference type="Gene3D" id="3.40.50.1820">
    <property type="entry name" value="alpha/beta hydrolase"/>
    <property type="match status" value="1"/>
</dbReference>
<dbReference type="Proteomes" id="UP000465302">
    <property type="component" value="Unassembled WGS sequence"/>
</dbReference>
<organism evidence="2 3">
    <name type="scientific">Mycolicibacterium agri</name>
    <name type="common">Mycobacterium agri</name>
    <dbReference type="NCBI Taxonomy" id="36811"/>
    <lineage>
        <taxon>Bacteria</taxon>
        <taxon>Bacillati</taxon>
        <taxon>Actinomycetota</taxon>
        <taxon>Actinomycetes</taxon>
        <taxon>Mycobacteriales</taxon>
        <taxon>Mycobacteriaceae</taxon>
        <taxon>Mycolicibacterium</taxon>
    </lineage>
</organism>
<dbReference type="InterPro" id="IPR029058">
    <property type="entry name" value="AB_hydrolase_fold"/>
</dbReference>
<dbReference type="SUPFAM" id="SSF53474">
    <property type="entry name" value="alpha/beta-Hydrolases"/>
    <property type="match status" value="1"/>
</dbReference>
<evidence type="ECO:0000313" key="3">
    <source>
        <dbReference type="Proteomes" id="UP000465302"/>
    </source>
</evidence>
<comment type="caution">
    <text evidence="2">The sequence shown here is derived from an EMBL/GenBank/DDBJ whole genome shotgun (WGS) entry which is preliminary data.</text>
</comment>
<name>A0A7I9WDL8_MYCAG</name>
<evidence type="ECO:0000313" key="2">
    <source>
        <dbReference type="EMBL" id="GFG55803.1"/>
    </source>
</evidence>